<organism evidence="5 6">
    <name type="scientific">Chamaesiphon polymorphus CCALA 037</name>
    <dbReference type="NCBI Taxonomy" id="2107692"/>
    <lineage>
        <taxon>Bacteria</taxon>
        <taxon>Bacillati</taxon>
        <taxon>Cyanobacteriota</taxon>
        <taxon>Cyanophyceae</taxon>
        <taxon>Gomontiellales</taxon>
        <taxon>Chamaesiphonaceae</taxon>
        <taxon>Chamaesiphon</taxon>
    </lineage>
</organism>
<feature type="compositionally biased region" description="Polar residues" evidence="4">
    <location>
        <begin position="1"/>
        <end position="13"/>
    </location>
</feature>
<keyword evidence="6" id="KW-1185">Reference proteome</keyword>
<dbReference type="Pfam" id="PF13432">
    <property type="entry name" value="TPR_16"/>
    <property type="match status" value="2"/>
</dbReference>
<dbReference type="InterPro" id="IPR019734">
    <property type="entry name" value="TPR_rpt"/>
</dbReference>
<dbReference type="AlphaFoldDB" id="A0A2T1GEL7"/>
<evidence type="ECO:0000256" key="1">
    <source>
        <dbReference type="ARBA" id="ARBA00022737"/>
    </source>
</evidence>
<feature type="compositionally biased region" description="Low complexity" evidence="4">
    <location>
        <begin position="115"/>
        <end position="133"/>
    </location>
</feature>
<feature type="compositionally biased region" description="Polar residues" evidence="4">
    <location>
        <begin position="138"/>
        <end position="152"/>
    </location>
</feature>
<keyword evidence="2 3" id="KW-0802">TPR repeat</keyword>
<dbReference type="Pfam" id="PF13181">
    <property type="entry name" value="TPR_8"/>
    <property type="match status" value="1"/>
</dbReference>
<dbReference type="Proteomes" id="UP000238937">
    <property type="component" value="Unassembled WGS sequence"/>
</dbReference>
<accession>A0A2T1GEL7</accession>
<feature type="compositionally biased region" description="Basic and acidic residues" evidence="4">
    <location>
        <begin position="103"/>
        <end position="113"/>
    </location>
</feature>
<feature type="compositionally biased region" description="Low complexity" evidence="4">
    <location>
        <begin position="92"/>
        <end position="102"/>
    </location>
</feature>
<evidence type="ECO:0000313" key="5">
    <source>
        <dbReference type="EMBL" id="PSB55898.1"/>
    </source>
</evidence>
<dbReference type="PANTHER" id="PTHR44858">
    <property type="entry name" value="TETRATRICOPEPTIDE REPEAT PROTEIN 6"/>
    <property type="match status" value="1"/>
</dbReference>
<feature type="repeat" description="TPR" evidence="3">
    <location>
        <begin position="369"/>
        <end position="402"/>
    </location>
</feature>
<dbReference type="OrthoDB" id="556371at2"/>
<reference evidence="5 6" key="1">
    <citation type="submission" date="2018-03" db="EMBL/GenBank/DDBJ databases">
        <title>The ancient ancestry and fast evolution of plastids.</title>
        <authorList>
            <person name="Moore K.R."/>
            <person name="Magnabosco C."/>
            <person name="Momper L."/>
            <person name="Gold D.A."/>
            <person name="Bosak T."/>
            <person name="Fournier G.P."/>
        </authorList>
    </citation>
    <scope>NUCLEOTIDE SEQUENCE [LARGE SCALE GENOMIC DNA]</scope>
    <source>
        <strain evidence="5 6">CCALA 037</strain>
    </source>
</reference>
<dbReference type="SMART" id="SM00028">
    <property type="entry name" value="TPR"/>
    <property type="match status" value="10"/>
</dbReference>
<sequence>MSKPHSPSTTPEFTAQPDDSDILGISAPAAKPPAADPGTSSASSEDPWGDEDTSLQLQQRYAPDLDDEDPWASDTPTTPPVILQRYIRPRSTVQPAVTTAPTVKKDPPQERNSRPAPTAAATTNPKPAATQPAVARQPVNTPTVSNRVTTPAPNIDSPAITGNDLALKYCESGRKALVAKNYAQARSSYKVAIEWSPNLAAAHSGMAQICFEVKDYEGALTAWDLAIKCDPTQLDFYYQRAAIAKLFKNYYQVLADCKYILERNPEHAAARWLNAVALVKLENYQIALDSLNLHIKSYPQDPNGYCYRGICYERLERLPQALADLDRAISLQPNQPVFHHARGRTRQKMGDLQGALLDFDLTIARKPQAAVYDDRAEVHRCLGDREAARKDCDRAIELNPKFINAYFRRGLVFVELGDLELALLDFDLTIDFDYQHTEAYIQRSWVHFRQNNYRRAKQDCQTVKGIEPTNFWANYIAGVVDSLSGLKHSALKNFTAAIEIAPNYVSARYHRGVVYHDLGDTRKAMADFEQARSIQDRGLERLVDRDETGFYAEGLALYHIGQSEAARTVLILGALSAKRFKNPSFHQIMQNQIEKLGLASGELAETASNSCSLPAKG</sequence>
<feature type="repeat" description="TPR" evidence="3">
    <location>
        <begin position="302"/>
        <end position="335"/>
    </location>
</feature>
<feature type="region of interest" description="Disordered" evidence="4">
    <location>
        <begin position="1"/>
        <end position="156"/>
    </location>
</feature>
<evidence type="ECO:0000256" key="2">
    <source>
        <dbReference type="ARBA" id="ARBA00022803"/>
    </source>
</evidence>
<evidence type="ECO:0000256" key="3">
    <source>
        <dbReference type="PROSITE-ProRule" id="PRU00339"/>
    </source>
</evidence>
<comment type="caution">
    <text evidence="5">The sequence shown here is derived from an EMBL/GenBank/DDBJ whole genome shotgun (WGS) entry which is preliminary data.</text>
</comment>
<gene>
    <name evidence="5" type="ORF">C7B77_13580</name>
</gene>
<dbReference type="Gene3D" id="1.25.40.10">
    <property type="entry name" value="Tetratricopeptide repeat domain"/>
    <property type="match status" value="4"/>
</dbReference>
<evidence type="ECO:0000313" key="6">
    <source>
        <dbReference type="Proteomes" id="UP000238937"/>
    </source>
</evidence>
<feature type="repeat" description="TPR" evidence="3">
    <location>
        <begin position="403"/>
        <end position="436"/>
    </location>
</feature>
<proteinExistence type="predicted"/>
<dbReference type="EMBL" id="PVWO01000157">
    <property type="protein sequence ID" value="PSB55898.1"/>
    <property type="molecule type" value="Genomic_DNA"/>
</dbReference>
<keyword evidence="1" id="KW-0677">Repeat</keyword>
<evidence type="ECO:0000256" key="4">
    <source>
        <dbReference type="SAM" id="MobiDB-lite"/>
    </source>
</evidence>
<protein>
    <submittedName>
        <fullName evidence="5">Uncharacterized protein</fullName>
    </submittedName>
</protein>
<dbReference type="SUPFAM" id="SSF48452">
    <property type="entry name" value="TPR-like"/>
    <property type="match status" value="2"/>
</dbReference>
<name>A0A2T1GEL7_9CYAN</name>
<dbReference type="InterPro" id="IPR011990">
    <property type="entry name" value="TPR-like_helical_dom_sf"/>
</dbReference>
<feature type="repeat" description="TPR" evidence="3">
    <location>
        <begin position="505"/>
        <end position="538"/>
    </location>
</feature>
<dbReference type="PANTHER" id="PTHR44858:SF1">
    <property type="entry name" value="UDP-N-ACETYLGLUCOSAMINE--PEPTIDE N-ACETYLGLUCOSAMINYLTRANSFERASE SPINDLY-RELATED"/>
    <property type="match status" value="1"/>
</dbReference>
<dbReference type="PROSITE" id="PS50005">
    <property type="entry name" value="TPR"/>
    <property type="match status" value="4"/>
</dbReference>
<dbReference type="InterPro" id="IPR050498">
    <property type="entry name" value="Ycf3"/>
</dbReference>
<dbReference type="RefSeq" id="WP_106305514.1">
    <property type="nucleotide sequence ID" value="NZ_PVWO01000157.1"/>
</dbReference>